<accession>H3KCH0</accession>
<organism evidence="1 2">
    <name type="scientific">Sutterella parvirubra YIT 11816</name>
    <dbReference type="NCBI Taxonomy" id="762967"/>
    <lineage>
        <taxon>Bacteria</taxon>
        <taxon>Pseudomonadati</taxon>
        <taxon>Pseudomonadota</taxon>
        <taxon>Betaproteobacteria</taxon>
        <taxon>Burkholderiales</taxon>
        <taxon>Sutterellaceae</taxon>
        <taxon>Sutterella</taxon>
    </lineage>
</organism>
<comment type="caution">
    <text evidence="1">The sequence shown here is derived from an EMBL/GenBank/DDBJ whole genome shotgun (WGS) entry which is preliminary data.</text>
</comment>
<gene>
    <name evidence="1" type="ORF">HMPREF9440_00422</name>
</gene>
<keyword evidence="2" id="KW-1185">Reference proteome</keyword>
<proteinExistence type="predicted"/>
<protein>
    <submittedName>
        <fullName evidence="1">Uncharacterized protein</fullName>
    </submittedName>
</protein>
<dbReference type="EMBL" id="AFBQ01000048">
    <property type="protein sequence ID" value="EHY32192.1"/>
    <property type="molecule type" value="Genomic_DNA"/>
</dbReference>
<dbReference type="Proteomes" id="UP000004956">
    <property type="component" value="Unassembled WGS sequence"/>
</dbReference>
<reference evidence="1 2" key="1">
    <citation type="submission" date="2011-11" db="EMBL/GenBank/DDBJ databases">
        <authorList>
            <person name="Weinstock G."/>
            <person name="Sodergren E."/>
            <person name="Clifton S."/>
            <person name="Fulton L."/>
            <person name="Fulton B."/>
            <person name="Courtney L."/>
            <person name="Fronick C."/>
            <person name="Harrison M."/>
            <person name="Strong C."/>
            <person name="Farmer C."/>
            <person name="Delahaunty K."/>
            <person name="Markovic C."/>
            <person name="Hall O."/>
            <person name="Minx P."/>
            <person name="Tomlinson C."/>
            <person name="Mitreva M."/>
            <person name="Hou S."/>
            <person name="Chen J."/>
            <person name="Wollam A."/>
            <person name="Pepin K.H."/>
            <person name="Johnson M."/>
            <person name="Bhonagiri V."/>
            <person name="Zhang X."/>
            <person name="Suruliraj S."/>
            <person name="Warren W."/>
            <person name="Chinwalla A."/>
            <person name="Mardis E.R."/>
            <person name="Wilson R.K."/>
        </authorList>
    </citation>
    <scope>NUCLEOTIDE SEQUENCE [LARGE SCALE GENOMIC DNA]</scope>
    <source>
        <strain evidence="1 2">YIT 11816</strain>
    </source>
</reference>
<evidence type="ECO:0000313" key="2">
    <source>
        <dbReference type="Proteomes" id="UP000004956"/>
    </source>
</evidence>
<dbReference type="HOGENOM" id="CLU_3277672_0_0_4"/>
<evidence type="ECO:0000313" key="1">
    <source>
        <dbReference type="EMBL" id="EHY32192.1"/>
    </source>
</evidence>
<name>H3KCH0_9BURK</name>
<sequence>MGRVWAVVLPGVFLMRRIFLPKVDGIRPLDRLRILSRHPSP</sequence>
<dbReference type="AlphaFoldDB" id="H3KCH0"/>